<sequence>MFEKQKRVGLVVYLYYNRDARKVHKYGDVYYHSKKGRYLVMYVNQNDLEEKMKELQKLKFVKEAVASAFDEIDHQFVGNLHREAN</sequence>
<comment type="subcellular location">
    <subcellularLocation>
        <location evidence="2">Cytoplasm</location>
    </subcellularLocation>
</comment>
<accession>A0A380MIZ2</accession>
<dbReference type="HAMAP" id="MF_01126">
    <property type="entry name" value="UPF0298"/>
    <property type="match status" value="1"/>
</dbReference>
<protein>
    <recommendedName>
        <fullName evidence="2">UPF0298 protein GKS16_08780</fullName>
    </recommendedName>
</protein>
<comment type="similarity">
    <text evidence="2">Belongs to the UPF0298 family.</text>
</comment>
<dbReference type="Pfam" id="PF09902">
    <property type="entry name" value="DUF2129"/>
    <property type="match status" value="1"/>
</dbReference>
<proteinExistence type="inferred from homology"/>
<keyword evidence="1 2" id="KW-0963">Cytoplasm</keyword>
<reference evidence="3 4" key="1">
    <citation type="submission" date="2019-11" db="EMBL/GenBank/DDBJ databases">
        <title>Streptococcus uberis isolated from clinical mastitis cases on a southeastern Queensland dairy.</title>
        <authorList>
            <person name="Workentine M.L."/>
            <person name="Price R."/>
            <person name="Olchowy T."/>
        </authorList>
    </citation>
    <scope>NUCLEOTIDE SEQUENCE [LARGE SCALE GENOMIC DNA]</scope>
    <source>
        <strain evidence="3 4">OLC4459-A17</strain>
    </source>
</reference>
<dbReference type="GO" id="GO:0005737">
    <property type="term" value="C:cytoplasm"/>
    <property type="evidence" value="ECO:0007669"/>
    <property type="project" value="UniProtKB-SubCell"/>
</dbReference>
<dbReference type="Proteomes" id="UP000483839">
    <property type="component" value="Unassembled WGS sequence"/>
</dbReference>
<dbReference type="InterPro" id="IPR016979">
    <property type="entry name" value="DUF2129"/>
</dbReference>
<dbReference type="PIRSF" id="PIRSF031653">
    <property type="entry name" value="UCP031653"/>
    <property type="match status" value="1"/>
</dbReference>
<evidence type="ECO:0000313" key="4">
    <source>
        <dbReference type="Proteomes" id="UP000483839"/>
    </source>
</evidence>
<dbReference type="OMA" id="VRISHIK"/>
<name>A0A380MIZ2_STRUB</name>
<dbReference type="EMBL" id="WLXI01000057">
    <property type="protein sequence ID" value="MTD02362.1"/>
    <property type="molecule type" value="Genomic_DNA"/>
</dbReference>
<dbReference type="RefSeq" id="WP_012657966.1">
    <property type="nucleotide sequence ID" value="NZ_BAABQA010000003.1"/>
</dbReference>
<dbReference type="NCBIfam" id="NF002631">
    <property type="entry name" value="PRK02302.1"/>
    <property type="match status" value="1"/>
</dbReference>
<evidence type="ECO:0000313" key="3">
    <source>
        <dbReference type="EMBL" id="MTD02362.1"/>
    </source>
</evidence>
<comment type="caution">
    <text evidence="3">The sequence shown here is derived from an EMBL/GenBank/DDBJ whole genome shotgun (WGS) entry which is preliminary data.</text>
</comment>
<dbReference type="AlphaFoldDB" id="A0A380MIZ2"/>
<evidence type="ECO:0000256" key="2">
    <source>
        <dbReference type="HAMAP-Rule" id="MF_01126"/>
    </source>
</evidence>
<organism evidence="3 4">
    <name type="scientific">Streptococcus uberis</name>
    <dbReference type="NCBI Taxonomy" id="1349"/>
    <lineage>
        <taxon>Bacteria</taxon>
        <taxon>Bacillati</taxon>
        <taxon>Bacillota</taxon>
        <taxon>Bacilli</taxon>
        <taxon>Lactobacillales</taxon>
        <taxon>Streptococcaceae</taxon>
        <taxon>Streptococcus</taxon>
    </lineage>
</organism>
<gene>
    <name evidence="3" type="ORF">GKS16_08780</name>
</gene>
<evidence type="ECO:0000256" key="1">
    <source>
        <dbReference type="ARBA" id="ARBA00022490"/>
    </source>
</evidence>
<dbReference type="SMR" id="A0A380MIZ2"/>